<name>A0ABV0YHE0_9TELE</name>
<evidence type="ECO:0000313" key="2">
    <source>
        <dbReference type="Proteomes" id="UP001469553"/>
    </source>
</evidence>
<gene>
    <name evidence="1" type="ORF">AMECASPLE_031350</name>
</gene>
<evidence type="ECO:0000313" key="1">
    <source>
        <dbReference type="EMBL" id="MEQ2293248.1"/>
    </source>
</evidence>
<reference evidence="1 2" key="1">
    <citation type="submission" date="2021-06" db="EMBL/GenBank/DDBJ databases">
        <authorList>
            <person name="Palmer J.M."/>
        </authorList>
    </citation>
    <scope>NUCLEOTIDE SEQUENCE [LARGE SCALE GENOMIC DNA]</scope>
    <source>
        <strain evidence="1 2">AS_MEX2019</strain>
        <tissue evidence="1">Muscle</tissue>
    </source>
</reference>
<dbReference type="Proteomes" id="UP001469553">
    <property type="component" value="Unassembled WGS sequence"/>
</dbReference>
<organism evidence="1 2">
    <name type="scientific">Ameca splendens</name>
    <dbReference type="NCBI Taxonomy" id="208324"/>
    <lineage>
        <taxon>Eukaryota</taxon>
        <taxon>Metazoa</taxon>
        <taxon>Chordata</taxon>
        <taxon>Craniata</taxon>
        <taxon>Vertebrata</taxon>
        <taxon>Euteleostomi</taxon>
        <taxon>Actinopterygii</taxon>
        <taxon>Neopterygii</taxon>
        <taxon>Teleostei</taxon>
        <taxon>Neoteleostei</taxon>
        <taxon>Acanthomorphata</taxon>
        <taxon>Ovalentaria</taxon>
        <taxon>Atherinomorphae</taxon>
        <taxon>Cyprinodontiformes</taxon>
        <taxon>Goodeidae</taxon>
        <taxon>Ameca</taxon>
    </lineage>
</organism>
<dbReference type="EMBL" id="JAHRIP010032096">
    <property type="protein sequence ID" value="MEQ2293248.1"/>
    <property type="molecule type" value="Genomic_DNA"/>
</dbReference>
<comment type="caution">
    <text evidence="1">The sequence shown here is derived from an EMBL/GenBank/DDBJ whole genome shotgun (WGS) entry which is preliminary data.</text>
</comment>
<accession>A0ABV0YHE0</accession>
<keyword evidence="2" id="KW-1185">Reference proteome</keyword>
<protein>
    <submittedName>
        <fullName evidence="1">Uncharacterized protein</fullName>
    </submittedName>
</protein>
<feature type="non-terminal residue" evidence="1">
    <location>
        <position position="1"/>
    </location>
</feature>
<proteinExistence type="predicted"/>
<sequence length="84" mass="9355">WCWSSQVCWVTGATYSTDCQEYLSWRLPALQCFESLSFGSMSQSFLDYVSESYSGGSSLSSFLACDLPSFGFASSWQLPVLFIS</sequence>